<gene>
    <name evidence="3" type="ORF">FIR23_23245</name>
</gene>
<proteinExistence type="predicted"/>
<keyword evidence="1" id="KW-1133">Transmembrane helix</keyword>
<feature type="transmembrane region" description="Helical" evidence="1">
    <location>
        <begin position="155"/>
        <end position="183"/>
    </location>
</feature>
<accession>A0A5T4EPR0</accession>
<protein>
    <submittedName>
        <fullName evidence="3">Prepilin peptidase</fullName>
    </submittedName>
</protein>
<sequence length="221" mass="24470">MAVTAYLVYVFFPPVPVLAAFIGCAILGAVLLRPVRLYLAVADVDISRHSAVAVGIWLFAVTGLLIFMASQTWMIRTGMLLMCGFLLQLGVMDATSGWLPRPFTAACLCSGLLFSLAFYPHPEFRVMETAVMAVVMGAICHGVNRRRPQLGVGDVWLLCAQVAWMGVTDVLYAALIGLSGFMLWQWIVHRDFRRYGVLGPWLCAGCIPVIIERLYQPEWIL</sequence>
<feature type="transmembrane region" description="Helical" evidence="1">
    <location>
        <begin position="51"/>
        <end position="67"/>
    </location>
</feature>
<keyword evidence="1" id="KW-0812">Transmembrane</keyword>
<reference evidence="3" key="1">
    <citation type="submission" date="2019-06" db="EMBL/GenBank/DDBJ databases">
        <authorList>
            <person name="Ashton P.M."/>
            <person name="Dallman T."/>
            <person name="Nair S."/>
            <person name="De Pinna E."/>
            <person name="Peters T."/>
            <person name="Grant K."/>
        </authorList>
    </citation>
    <scope>NUCLEOTIDE SEQUENCE</scope>
    <source>
        <strain evidence="3">751203</strain>
    </source>
</reference>
<evidence type="ECO:0000313" key="3">
    <source>
        <dbReference type="EMBL" id="EBG2891998.1"/>
    </source>
</evidence>
<name>A0A5T4EPR0_SALET</name>
<dbReference type="AlphaFoldDB" id="A0A5T4EPR0"/>
<dbReference type="GO" id="GO:0004190">
    <property type="term" value="F:aspartic-type endopeptidase activity"/>
    <property type="evidence" value="ECO:0007669"/>
    <property type="project" value="InterPro"/>
</dbReference>
<evidence type="ECO:0000259" key="2">
    <source>
        <dbReference type="Pfam" id="PF01478"/>
    </source>
</evidence>
<dbReference type="GO" id="GO:0016020">
    <property type="term" value="C:membrane"/>
    <property type="evidence" value="ECO:0007669"/>
    <property type="project" value="InterPro"/>
</dbReference>
<dbReference type="InterPro" id="IPR000045">
    <property type="entry name" value="Prepilin_IV_endopep_pep"/>
</dbReference>
<dbReference type="Pfam" id="PF01478">
    <property type="entry name" value="Peptidase_A24"/>
    <property type="match status" value="1"/>
</dbReference>
<dbReference type="EMBL" id="AAFIJN010000060">
    <property type="protein sequence ID" value="EBG2891998.1"/>
    <property type="molecule type" value="Genomic_DNA"/>
</dbReference>
<organism evidence="3">
    <name type="scientific">Salmonella enterica subsp. enterica serovar Weltevreden</name>
    <dbReference type="NCBI Taxonomy" id="57743"/>
    <lineage>
        <taxon>Bacteria</taxon>
        <taxon>Pseudomonadati</taxon>
        <taxon>Pseudomonadota</taxon>
        <taxon>Gammaproteobacteria</taxon>
        <taxon>Enterobacterales</taxon>
        <taxon>Enterobacteriaceae</taxon>
        <taxon>Salmonella</taxon>
    </lineage>
</organism>
<keyword evidence="1" id="KW-0472">Membrane</keyword>
<feature type="domain" description="Prepilin type IV endopeptidase peptidase" evidence="2">
    <location>
        <begin position="80"/>
        <end position="177"/>
    </location>
</feature>
<comment type="caution">
    <text evidence="3">The sequence shown here is derived from an EMBL/GenBank/DDBJ whole genome shotgun (WGS) entry which is preliminary data.</text>
</comment>
<feature type="transmembrane region" description="Helical" evidence="1">
    <location>
        <begin position="6"/>
        <end position="31"/>
    </location>
</feature>
<evidence type="ECO:0000256" key="1">
    <source>
        <dbReference type="SAM" id="Phobius"/>
    </source>
</evidence>